<sequence>MPWEWDPFDVASDLTWIKFWILAIFLFIFSFISIAIPFTVPPNNLRHIQVQMKSFSASLLACFLASLLFPQLLFWYVYPMILLFFLCYSCIFNIFRSFIYWDQAILSLAPDLNILITTTTTAETIGELCDREEELARANLEEGRAQV</sequence>
<feature type="transmembrane region" description="Helical" evidence="1">
    <location>
        <begin position="75"/>
        <end position="95"/>
    </location>
</feature>
<proteinExistence type="predicted"/>
<accession>A0AAW2SMZ9</accession>
<reference evidence="2" key="1">
    <citation type="submission" date="2020-06" db="EMBL/GenBank/DDBJ databases">
        <authorList>
            <person name="Li T."/>
            <person name="Hu X."/>
            <person name="Zhang T."/>
            <person name="Song X."/>
            <person name="Zhang H."/>
            <person name="Dai N."/>
            <person name="Sheng W."/>
            <person name="Hou X."/>
            <person name="Wei L."/>
        </authorList>
    </citation>
    <scope>NUCLEOTIDE SEQUENCE</scope>
    <source>
        <strain evidence="2">KEN1</strain>
        <tissue evidence="2">Leaf</tissue>
    </source>
</reference>
<dbReference type="EMBL" id="JACGWN010000016">
    <property type="protein sequence ID" value="KAL0393824.1"/>
    <property type="molecule type" value="Genomic_DNA"/>
</dbReference>
<comment type="caution">
    <text evidence="2">The sequence shown here is derived from an EMBL/GenBank/DDBJ whole genome shotgun (WGS) entry which is preliminary data.</text>
</comment>
<organism evidence="2">
    <name type="scientific">Sesamum latifolium</name>
    <dbReference type="NCBI Taxonomy" id="2727402"/>
    <lineage>
        <taxon>Eukaryota</taxon>
        <taxon>Viridiplantae</taxon>
        <taxon>Streptophyta</taxon>
        <taxon>Embryophyta</taxon>
        <taxon>Tracheophyta</taxon>
        <taxon>Spermatophyta</taxon>
        <taxon>Magnoliopsida</taxon>
        <taxon>eudicotyledons</taxon>
        <taxon>Gunneridae</taxon>
        <taxon>Pentapetalae</taxon>
        <taxon>asterids</taxon>
        <taxon>lamiids</taxon>
        <taxon>Lamiales</taxon>
        <taxon>Pedaliaceae</taxon>
        <taxon>Sesamum</taxon>
    </lineage>
</organism>
<protein>
    <submittedName>
        <fullName evidence="2">Uncharacterized protein</fullName>
    </submittedName>
</protein>
<keyword evidence="1" id="KW-0472">Membrane</keyword>
<keyword evidence="1" id="KW-0812">Transmembrane</keyword>
<feature type="transmembrane region" description="Helical" evidence="1">
    <location>
        <begin position="52"/>
        <end position="69"/>
    </location>
</feature>
<dbReference type="AlphaFoldDB" id="A0AAW2SMZ9"/>
<reference evidence="2" key="2">
    <citation type="journal article" date="2024" name="Plant">
        <title>Genomic evolution and insights into agronomic trait innovations of Sesamum species.</title>
        <authorList>
            <person name="Miao H."/>
            <person name="Wang L."/>
            <person name="Qu L."/>
            <person name="Liu H."/>
            <person name="Sun Y."/>
            <person name="Le M."/>
            <person name="Wang Q."/>
            <person name="Wei S."/>
            <person name="Zheng Y."/>
            <person name="Lin W."/>
            <person name="Duan Y."/>
            <person name="Cao H."/>
            <person name="Xiong S."/>
            <person name="Wang X."/>
            <person name="Wei L."/>
            <person name="Li C."/>
            <person name="Ma Q."/>
            <person name="Ju M."/>
            <person name="Zhao R."/>
            <person name="Li G."/>
            <person name="Mu C."/>
            <person name="Tian Q."/>
            <person name="Mei H."/>
            <person name="Zhang T."/>
            <person name="Gao T."/>
            <person name="Zhang H."/>
        </authorList>
    </citation>
    <scope>NUCLEOTIDE SEQUENCE</scope>
    <source>
        <strain evidence="2">KEN1</strain>
    </source>
</reference>
<keyword evidence="1" id="KW-1133">Transmembrane helix</keyword>
<feature type="transmembrane region" description="Helical" evidence="1">
    <location>
        <begin position="20"/>
        <end position="40"/>
    </location>
</feature>
<evidence type="ECO:0000313" key="2">
    <source>
        <dbReference type="EMBL" id="KAL0393824.1"/>
    </source>
</evidence>
<evidence type="ECO:0000256" key="1">
    <source>
        <dbReference type="SAM" id="Phobius"/>
    </source>
</evidence>
<name>A0AAW2SMZ9_9LAMI</name>
<gene>
    <name evidence="2" type="ORF">Slati_4348600</name>
</gene>